<accession>A0ABZ2HFM8</accession>
<evidence type="ECO:0000256" key="4">
    <source>
        <dbReference type="RuleBase" id="RU362063"/>
    </source>
</evidence>
<feature type="domain" description="SAF" evidence="5">
    <location>
        <begin position="20"/>
        <end position="78"/>
    </location>
</feature>
<dbReference type="CDD" id="cd11614">
    <property type="entry name" value="SAF_CpaB_FlgA_like"/>
    <property type="match status" value="1"/>
</dbReference>
<name>A0ABZ2HFM8_9RHOB</name>
<feature type="chain" id="PRO_5044986123" description="Flagella basal body P-ring formation protein FlgA" evidence="4">
    <location>
        <begin position="21"/>
        <end position="141"/>
    </location>
</feature>
<sequence>MRLLLALLILALTSALPAHADTIVAAHTIRPLTVLTERDFDYITKDVPGGVTDPGRLIGLEARVALYAGRPIREKDVQAPAVVERNQLVELVYETNGLRIVTEGRSLDRAGIGDFVRVMNLSSRATVSGRVIKRGQVVVSK</sequence>
<keyword evidence="6" id="KW-0966">Cell projection</keyword>
<evidence type="ECO:0000313" key="6">
    <source>
        <dbReference type="EMBL" id="WWR46835.1"/>
    </source>
</evidence>
<dbReference type="InterPro" id="IPR039246">
    <property type="entry name" value="Flagellar_FlgA"/>
</dbReference>
<keyword evidence="6" id="KW-0282">Flagellum</keyword>
<evidence type="ECO:0000256" key="1">
    <source>
        <dbReference type="ARBA" id="ARBA00004418"/>
    </source>
</evidence>
<comment type="subcellular location">
    <subcellularLocation>
        <location evidence="1 4">Periplasm</location>
    </subcellularLocation>
</comment>
<dbReference type="PANTHER" id="PTHR36307">
    <property type="entry name" value="FLAGELLA BASAL BODY P-RING FORMATION PROTEIN FLGA"/>
    <property type="match status" value="1"/>
</dbReference>
<dbReference type="PANTHER" id="PTHR36307:SF1">
    <property type="entry name" value="FLAGELLA BASAL BODY P-RING FORMATION PROTEIN FLGA"/>
    <property type="match status" value="1"/>
</dbReference>
<reference evidence="6 7" key="1">
    <citation type="submission" date="2023-10" db="EMBL/GenBank/DDBJ databases">
        <title>Roseovarius strain S88 nov., isolated from a marine algae.</title>
        <authorList>
            <person name="Lee M.W."/>
            <person name="Lee J.K."/>
            <person name="Kim J.M."/>
            <person name="Choi D.G."/>
            <person name="Baek J.H."/>
            <person name="Bayburt H."/>
            <person name="Jung J.J."/>
            <person name="Han D.M."/>
            <person name="Jeon C.O."/>
        </authorList>
    </citation>
    <scope>NUCLEOTIDE SEQUENCE [LARGE SCALE GENOMIC DNA]</scope>
    <source>
        <strain evidence="6 7">S88</strain>
    </source>
</reference>
<evidence type="ECO:0000256" key="2">
    <source>
        <dbReference type="ARBA" id="ARBA00022729"/>
    </source>
</evidence>
<dbReference type="Gene3D" id="2.30.30.760">
    <property type="match status" value="1"/>
</dbReference>
<dbReference type="EMBL" id="CP146069">
    <property type="protein sequence ID" value="WWR46835.1"/>
    <property type="molecule type" value="Genomic_DNA"/>
</dbReference>
<dbReference type="InterPro" id="IPR017585">
    <property type="entry name" value="SAF_FlgA"/>
</dbReference>
<dbReference type="RefSeq" id="WP_338549680.1">
    <property type="nucleotide sequence ID" value="NZ_CP146069.1"/>
</dbReference>
<gene>
    <name evidence="6" type="primary">flgA</name>
    <name evidence="6" type="ORF">RZ517_01235</name>
</gene>
<proteinExistence type="inferred from homology"/>
<keyword evidence="2 4" id="KW-0732">Signal</keyword>
<keyword evidence="7" id="KW-1185">Reference proteome</keyword>
<dbReference type="SMART" id="SM00858">
    <property type="entry name" value="SAF"/>
    <property type="match status" value="1"/>
</dbReference>
<organism evidence="6 7">
    <name type="scientific">Roseovarius phycicola</name>
    <dbReference type="NCBI Taxonomy" id="3080976"/>
    <lineage>
        <taxon>Bacteria</taxon>
        <taxon>Pseudomonadati</taxon>
        <taxon>Pseudomonadota</taxon>
        <taxon>Alphaproteobacteria</taxon>
        <taxon>Rhodobacterales</taxon>
        <taxon>Roseobacteraceae</taxon>
        <taxon>Roseovarius</taxon>
    </lineage>
</organism>
<keyword evidence="6" id="KW-0969">Cilium</keyword>
<evidence type="ECO:0000259" key="5">
    <source>
        <dbReference type="SMART" id="SM00858"/>
    </source>
</evidence>
<evidence type="ECO:0000256" key="3">
    <source>
        <dbReference type="ARBA" id="ARBA00022764"/>
    </source>
</evidence>
<dbReference type="InterPro" id="IPR013974">
    <property type="entry name" value="SAF"/>
</dbReference>
<dbReference type="Proteomes" id="UP001364156">
    <property type="component" value="Chromosome"/>
</dbReference>
<keyword evidence="3 4" id="KW-0574">Periplasm</keyword>
<keyword evidence="4" id="KW-1005">Bacterial flagellum biogenesis</keyword>
<evidence type="ECO:0000313" key="7">
    <source>
        <dbReference type="Proteomes" id="UP001364156"/>
    </source>
</evidence>
<comment type="similarity">
    <text evidence="4">Belongs to the FlgA family.</text>
</comment>
<dbReference type="Gene3D" id="3.90.1210.10">
    <property type="entry name" value="Antifreeze-like/N-acetylneuraminic acid synthase C-terminal domain"/>
    <property type="match status" value="1"/>
</dbReference>
<protein>
    <recommendedName>
        <fullName evidence="4">Flagella basal body P-ring formation protein FlgA</fullName>
    </recommendedName>
</protein>
<feature type="signal peptide" evidence="4">
    <location>
        <begin position="1"/>
        <end position="20"/>
    </location>
</feature>
<dbReference type="NCBIfam" id="TIGR03170">
    <property type="entry name" value="flgA_cterm"/>
    <property type="match status" value="1"/>
</dbReference>
<comment type="function">
    <text evidence="4">Involved in the assembly process of the P-ring formation. It may associate with FlgF on the rod constituting a structure essential for the P-ring assembly or may act as a modulator protein for the P-ring assembly.</text>
</comment>
<dbReference type="Pfam" id="PF13144">
    <property type="entry name" value="ChapFlgA"/>
    <property type="match status" value="1"/>
</dbReference>